<dbReference type="PANTHER" id="PTHR30046">
    <property type="entry name" value="FLAGELLAR M-RING PROTEIN"/>
    <property type="match status" value="1"/>
</dbReference>
<keyword evidence="2 3" id="KW-0472">Membrane</keyword>
<dbReference type="InterPro" id="IPR043427">
    <property type="entry name" value="YscJ/FliF"/>
</dbReference>
<evidence type="ECO:0000259" key="4">
    <source>
        <dbReference type="Pfam" id="PF01514"/>
    </source>
</evidence>
<gene>
    <name evidence="5" type="ORF">COB21_06030</name>
</gene>
<dbReference type="Gene3D" id="3.30.70.1530">
    <property type="entry name" value="Hypothetical protein rpa1041"/>
    <property type="match status" value="1"/>
</dbReference>
<proteinExistence type="predicted"/>
<evidence type="ECO:0000313" key="5">
    <source>
        <dbReference type="EMBL" id="PCI75117.1"/>
    </source>
</evidence>
<feature type="transmembrane region" description="Helical" evidence="3">
    <location>
        <begin position="259"/>
        <end position="280"/>
    </location>
</feature>
<sequence length="318" mass="34831">MTSQETPMGKQLHTSWLKALTLPLFIICALLFTSCATNKEIISGISEKEANIILVLLESKGIPASKEAAVSGGMASDSAPKYGIAVPEKNTILAISYLNQNGFPKEKGISLLELFSKQSLMTSEREETIRYQAGLAQQLNNTIMMIDGVIDSSVQLSFPPTDDNTLGEKKEGKITAAVYVKHQAAIDDPNAHLENKIKRLISGSITGLDLNDVTVVSDRSRFTDLSPSDSLLGSIEHPSEYVSIWSIVMSKESAAKFRFLFFFLMSTVLVLAASLGWLIWKCYPHLKRSGGLKDLFSPIPWLKKNSSNMTGGDQPNEK</sequence>
<organism evidence="5 6">
    <name type="scientific">Aerophobetes bacterium</name>
    <dbReference type="NCBI Taxonomy" id="2030807"/>
    <lineage>
        <taxon>Bacteria</taxon>
        <taxon>Candidatus Aerophobota</taxon>
    </lineage>
</organism>
<evidence type="ECO:0000256" key="1">
    <source>
        <dbReference type="ARBA" id="ARBA00004370"/>
    </source>
</evidence>
<protein>
    <submittedName>
        <fullName evidence="5">EscJ/YscJ/HrcJ family type III secretion inner membrane ring protein</fullName>
    </submittedName>
</protein>
<comment type="subcellular location">
    <subcellularLocation>
        <location evidence="1">Membrane</location>
    </subcellularLocation>
</comment>
<dbReference type="InterPro" id="IPR045851">
    <property type="entry name" value="AMP-bd_C_sf"/>
</dbReference>
<keyword evidence="3" id="KW-1133">Transmembrane helix</keyword>
<comment type="caution">
    <text evidence="5">The sequence shown here is derived from an EMBL/GenBank/DDBJ whole genome shotgun (WGS) entry which is preliminary data.</text>
</comment>
<accession>A0A2A4WZ70</accession>
<dbReference type="AlphaFoldDB" id="A0A2A4WZ70"/>
<evidence type="ECO:0000256" key="3">
    <source>
        <dbReference type="SAM" id="Phobius"/>
    </source>
</evidence>
<dbReference type="PANTHER" id="PTHR30046:SF2">
    <property type="entry name" value="YOP PROTEINS TRANSLOCATION LIPOPROTEIN J"/>
    <property type="match status" value="1"/>
</dbReference>
<dbReference type="Gene3D" id="3.30.300.30">
    <property type="match status" value="1"/>
</dbReference>
<dbReference type="Proteomes" id="UP000218775">
    <property type="component" value="Unassembled WGS sequence"/>
</dbReference>
<name>A0A2A4WZ70_UNCAE</name>
<dbReference type="GO" id="GO:0016020">
    <property type="term" value="C:membrane"/>
    <property type="evidence" value="ECO:0007669"/>
    <property type="project" value="UniProtKB-SubCell"/>
</dbReference>
<evidence type="ECO:0000313" key="6">
    <source>
        <dbReference type="Proteomes" id="UP000218775"/>
    </source>
</evidence>
<dbReference type="EMBL" id="NVUK01000056">
    <property type="protein sequence ID" value="PCI75117.1"/>
    <property type="molecule type" value="Genomic_DNA"/>
</dbReference>
<feature type="domain" description="Flagellar M-ring N-terminal" evidence="4">
    <location>
        <begin position="38"/>
        <end position="221"/>
    </location>
</feature>
<dbReference type="InterPro" id="IPR006182">
    <property type="entry name" value="FliF_N_dom"/>
</dbReference>
<dbReference type="Pfam" id="PF01514">
    <property type="entry name" value="YscJ_FliF"/>
    <property type="match status" value="1"/>
</dbReference>
<reference evidence="6" key="1">
    <citation type="submission" date="2017-08" db="EMBL/GenBank/DDBJ databases">
        <title>A dynamic microbial community with high functional redundancy inhabits the cold, oxic subseafloor aquifer.</title>
        <authorList>
            <person name="Tully B.J."/>
            <person name="Wheat C.G."/>
            <person name="Glazer B.T."/>
            <person name="Huber J.A."/>
        </authorList>
    </citation>
    <scope>NUCLEOTIDE SEQUENCE [LARGE SCALE GENOMIC DNA]</scope>
</reference>
<keyword evidence="3" id="KW-0812">Transmembrane</keyword>
<evidence type="ECO:0000256" key="2">
    <source>
        <dbReference type="ARBA" id="ARBA00023136"/>
    </source>
</evidence>
<feature type="transmembrane region" description="Helical" evidence="3">
    <location>
        <begin position="20"/>
        <end position="38"/>
    </location>
</feature>